<feature type="domain" description="TIR" evidence="4">
    <location>
        <begin position="86"/>
        <end position="244"/>
    </location>
</feature>
<dbReference type="PRINTS" id="PR00364">
    <property type="entry name" value="DISEASERSIST"/>
</dbReference>
<feature type="domain" description="TIR" evidence="4">
    <location>
        <begin position="1"/>
        <end position="83"/>
    </location>
</feature>
<dbReference type="InterPro" id="IPR027417">
    <property type="entry name" value="P-loop_NTPase"/>
</dbReference>
<proteinExistence type="predicted"/>
<dbReference type="SUPFAM" id="SSF52540">
    <property type="entry name" value="P-loop containing nucleoside triphosphate hydrolases"/>
    <property type="match status" value="1"/>
</dbReference>
<keyword evidence="3" id="KW-0611">Plant defense</keyword>
<dbReference type="InterPro" id="IPR035897">
    <property type="entry name" value="Toll_tir_struct_dom_sf"/>
</dbReference>
<dbReference type="Gene3D" id="3.40.50.300">
    <property type="entry name" value="P-loop containing nucleotide triphosphate hydrolases"/>
    <property type="match status" value="2"/>
</dbReference>
<dbReference type="GO" id="GO:0007165">
    <property type="term" value="P:signal transduction"/>
    <property type="evidence" value="ECO:0007669"/>
    <property type="project" value="InterPro"/>
</dbReference>
<dbReference type="Gene3D" id="3.40.50.10140">
    <property type="entry name" value="Toll/interleukin-1 receptor homology (TIR) domain"/>
    <property type="match status" value="2"/>
</dbReference>
<dbReference type="InterPro" id="IPR042197">
    <property type="entry name" value="Apaf_helical"/>
</dbReference>
<dbReference type="Pfam" id="PF23282">
    <property type="entry name" value="WHD_ROQ1"/>
    <property type="match status" value="1"/>
</dbReference>
<dbReference type="SUPFAM" id="SSF52200">
    <property type="entry name" value="Toll/Interleukin receptor TIR domain"/>
    <property type="match status" value="2"/>
</dbReference>
<dbReference type="Pfam" id="PF01582">
    <property type="entry name" value="TIR"/>
    <property type="match status" value="2"/>
</dbReference>
<keyword evidence="1" id="KW-0433">Leucine-rich repeat</keyword>
<dbReference type="InterPro" id="IPR036390">
    <property type="entry name" value="WH_DNA-bd_sf"/>
</dbReference>
<evidence type="ECO:0000313" key="6">
    <source>
        <dbReference type="Proteomes" id="UP000436088"/>
    </source>
</evidence>
<dbReference type="EMBL" id="VEPZ02001530">
    <property type="protein sequence ID" value="KAE8669351.1"/>
    <property type="molecule type" value="Genomic_DNA"/>
</dbReference>
<dbReference type="InterPro" id="IPR000157">
    <property type="entry name" value="TIR_dom"/>
</dbReference>
<evidence type="ECO:0000256" key="3">
    <source>
        <dbReference type="ARBA" id="ARBA00022821"/>
    </source>
</evidence>
<keyword evidence="6" id="KW-1185">Reference proteome</keyword>
<dbReference type="Gene3D" id="1.10.8.430">
    <property type="entry name" value="Helical domain of apoptotic protease-activating factors"/>
    <property type="match status" value="1"/>
</dbReference>
<name>A0A6A2X3M3_HIBSY</name>
<organism evidence="5 6">
    <name type="scientific">Hibiscus syriacus</name>
    <name type="common">Rose of Sharon</name>
    <dbReference type="NCBI Taxonomy" id="106335"/>
    <lineage>
        <taxon>Eukaryota</taxon>
        <taxon>Viridiplantae</taxon>
        <taxon>Streptophyta</taxon>
        <taxon>Embryophyta</taxon>
        <taxon>Tracheophyta</taxon>
        <taxon>Spermatophyta</taxon>
        <taxon>Magnoliopsida</taxon>
        <taxon>eudicotyledons</taxon>
        <taxon>Gunneridae</taxon>
        <taxon>Pentapetalae</taxon>
        <taxon>rosids</taxon>
        <taxon>malvids</taxon>
        <taxon>Malvales</taxon>
        <taxon>Malvaceae</taxon>
        <taxon>Malvoideae</taxon>
        <taxon>Hibiscus</taxon>
    </lineage>
</organism>
<dbReference type="Proteomes" id="UP000436088">
    <property type="component" value="Unassembled WGS sequence"/>
</dbReference>
<evidence type="ECO:0000259" key="4">
    <source>
        <dbReference type="PROSITE" id="PS50104"/>
    </source>
</evidence>
<dbReference type="InterPro" id="IPR058192">
    <property type="entry name" value="WHD_ROQ1-like"/>
</dbReference>
<sequence length="549" mass="62738">MHRRRTRQHIVLPIFYHVDPSDVQNLSGSFKTSFDDHESNGLRQVKQWKKDFAQVGSLTGIHIEDDDKPETDHIKHIAEYAMQKLMKHQVFLSLGEDTRLNFSSHLLKALECTGINVFSNKAEIQFSQAIAASNLSIIVLSKDYASSESCLVQLSDIIGRKRTQKHIIIPIFYHVDPSDVRNLGGSFKASFDDHESIGLCQVQKWKKDFVEVGKLKGCHIEVGKFDRPDTEYIKDVVQYILKMLDRKSRSISDDLVGLDDQKEMILSLIEQKDSRVLGFWGMGGIGKTTLADVVYNEISYEFQSHDKIDIDTPSIGSPLTQKRLKNKRVFVVLDDVNDSDLMDLMGVKYFGKGSKIIVTSRDRQVLKNGGADKIHKVNRLNENDSLQLFSTFAFKLLNHALDFQDLSNKFLEYAQGNPLALKVLGSKLYTKSKKEWEGEVDKLKQYPQQKISQILKSSFDELDELEKNIFLDIACFFKRDHKEDVEEFLSCLYKGAACGISNLLDKCLVHIDSYRRISMHDMLEEMGKDIILQRSKHPEKQVGYGVSKT</sequence>
<protein>
    <recommendedName>
        <fullName evidence="4">TIR domain-containing protein</fullName>
    </recommendedName>
</protein>
<keyword evidence="2" id="KW-0677">Repeat</keyword>
<dbReference type="AlphaFoldDB" id="A0A6A2X3M3"/>
<dbReference type="SMART" id="SM00255">
    <property type="entry name" value="TIR"/>
    <property type="match status" value="1"/>
</dbReference>
<dbReference type="PANTHER" id="PTHR11017">
    <property type="entry name" value="LEUCINE-RICH REPEAT-CONTAINING PROTEIN"/>
    <property type="match status" value="1"/>
</dbReference>
<dbReference type="InterPro" id="IPR044974">
    <property type="entry name" value="Disease_R_plants"/>
</dbReference>
<dbReference type="PANTHER" id="PTHR11017:SF479">
    <property type="entry name" value="DISEASE RESISTANCE PROTEIN (TIR-NBS-LRR CLASS) FAMILY"/>
    <property type="match status" value="1"/>
</dbReference>
<dbReference type="InterPro" id="IPR002182">
    <property type="entry name" value="NB-ARC"/>
</dbReference>
<reference evidence="5" key="1">
    <citation type="submission" date="2019-09" db="EMBL/GenBank/DDBJ databases">
        <title>Draft genome information of white flower Hibiscus syriacus.</title>
        <authorList>
            <person name="Kim Y.-M."/>
        </authorList>
    </citation>
    <scope>NUCLEOTIDE SEQUENCE [LARGE SCALE GENOMIC DNA]</scope>
    <source>
        <strain evidence="5">YM2019G1</strain>
    </source>
</reference>
<evidence type="ECO:0000256" key="2">
    <source>
        <dbReference type="ARBA" id="ARBA00022737"/>
    </source>
</evidence>
<dbReference type="SUPFAM" id="SSF46785">
    <property type="entry name" value="Winged helix' DNA-binding domain"/>
    <property type="match status" value="1"/>
</dbReference>
<evidence type="ECO:0000256" key="1">
    <source>
        <dbReference type="ARBA" id="ARBA00022614"/>
    </source>
</evidence>
<dbReference type="GO" id="GO:0006952">
    <property type="term" value="P:defense response"/>
    <property type="evidence" value="ECO:0007669"/>
    <property type="project" value="UniProtKB-KW"/>
</dbReference>
<comment type="caution">
    <text evidence="5">The sequence shown here is derived from an EMBL/GenBank/DDBJ whole genome shotgun (WGS) entry which is preliminary data.</text>
</comment>
<evidence type="ECO:0000313" key="5">
    <source>
        <dbReference type="EMBL" id="KAE8669351.1"/>
    </source>
</evidence>
<accession>A0A6A2X3M3</accession>
<dbReference type="GO" id="GO:0043531">
    <property type="term" value="F:ADP binding"/>
    <property type="evidence" value="ECO:0007669"/>
    <property type="project" value="InterPro"/>
</dbReference>
<dbReference type="Pfam" id="PF00931">
    <property type="entry name" value="NB-ARC"/>
    <property type="match status" value="2"/>
</dbReference>
<gene>
    <name evidence="5" type="ORF">F3Y22_tig00112249pilonHSYRG00337</name>
</gene>
<dbReference type="PROSITE" id="PS50104">
    <property type="entry name" value="TIR"/>
    <property type="match status" value="2"/>
</dbReference>